<protein>
    <recommendedName>
        <fullName evidence="3">LAGLIDADG homing endonuclease</fullName>
    </recommendedName>
</protein>
<reference evidence="1" key="1">
    <citation type="submission" date="2021-09" db="EMBL/GenBank/DDBJ databases">
        <authorList>
            <consortium name="AG Swart"/>
            <person name="Singh M."/>
            <person name="Singh A."/>
            <person name="Seah K."/>
            <person name="Emmerich C."/>
        </authorList>
    </citation>
    <scope>NUCLEOTIDE SEQUENCE</scope>
    <source>
        <strain evidence="1">ATCC30299</strain>
    </source>
</reference>
<evidence type="ECO:0008006" key="3">
    <source>
        <dbReference type="Google" id="ProtNLM"/>
    </source>
</evidence>
<comment type="caution">
    <text evidence="1">The sequence shown here is derived from an EMBL/GenBank/DDBJ whole genome shotgun (WGS) entry which is preliminary data.</text>
</comment>
<accession>A0AAU9JAH3</accession>
<keyword evidence="2" id="KW-1185">Reference proteome</keyword>
<name>A0AAU9JAH3_9CILI</name>
<dbReference type="AlphaFoldDB" id="A0AAU9JAH3"/>
<evidence type="ECO:0000313" key="1">
    <source>
        <dbReference type="EMBL" id="CAG9318718.1"/>
    </source>
</evidence>
<sequence length="344" mass="40116">MSDCASFTYERQYYSLFNTTSTYGDMETSTLFVNNWPKFEVYLCESKREIKAFEEAKTSKQRSKYRCYSNIFSLKDATWRFRFIFEDNFFFENKGKSQAEAEAWRVLQSGNNSDRLGYYTVVFINCYSKKKHQGTKKKPSFLVFSKKEDESFVEGCLTIKDLRTIYAFSNNKWRDFVNVTIFLNSNFTAIKTAKKTWKIQNIPETNSLFDIEGFIEIYLPGWLIAYMINYFCKGTNNIKAGAATPCEEGTNFFDENWISAHVGEIVSLKERPLQKADDDTCKECAFIAAACGMQKQIPCDFLKPSRFIYLSLKEAMMKINVTEYELGVKSLRSQIKTKFRMETL</sequence>
<dbReference type="Proteomes" id="UP001162131">
    <property type="component" value="Unassembled WGS sequence"/>
</dbReference>
<organism evidence="1 2">
    <name type="scientific">Blepharisma stoltei</name>
    <dbReference type="NCBI Taxonomy" id="1481888"/>
    <lineage>
        <taxon>Eukaryota</taxon>
        <taxon>Sar</taxon>
        <taxon>Alveolata</taxon>
        <taxon>Ciliophora</taxon>
        <taxon>Postciliodesmatophora</taxon>
        <taxon>Heterotrichea</taxon>
        <taxon>Heterotrichida</taxon>
        <taxon>Blepharismidae</taxon>
        <taxon>Blepharisma</taxon>
    </lineage>
</organism>
<gene>
    <name evidence="1" type="ORF">BSTOLATCC_MIC22088</name>
</gene>
<dbReference type="EMBL" id="CAJZBQ010000021">
    <property type="protein sequence ID" value="CAG9318718.1"/>
    <property type="molecule type" value="Genomic_DNA"/>
</dbReference>
<evidence type="ECO:0000313" key="2">
    <source>
        <dbReference type="Proteomes" id="UP001162131"/>
    </source>
</evidence>
<proteinExistence type="predicted"/>